<accession>A0A7Z7FF71</accession>
<dbReference type="EMBL" id="FNCA01000008">
    <property type="protein sequence ID" value="SDG15091.1"/>
    <property type="molecule type" value="Genomic_DNA"/>
</dbReference>
<organism evidence="2 3">
    <name type="scientific">Methanolobus vulcani</name>
    <dbReference type="NCBI Taxonomy" id="38026"/>
    <lineage>
        <taxon>Archaea</taxon>
        <taxon>Methanobacteriati</taxon>
        <taxon>Methanobacteriota</taxon>
        <taxon>Stenosarchaea group</taxon>
        <taxon>Methanomicrobia</taxon>
        <taxon>Methanosarcinales</taxon>
        <taxon>Methanosarcinaceae</taxon>
        <taxon>Methanolobus</taxon>
    </lineage>
</organism>
<dbReference type="RefSeq" id="WP_091710575.1">
    <property type="nucleotide sequence ID" value="NZ_FNCA01000008.1"/>
</dbReference>
<name>A0A7Z7FF71_9EURY</name>
<dbReference type="Proteomes" id="UP000199259">
    <property type="component" value="Unassembled WGS sequence"/>
</dbReference>
<proteinExistence type="predicted"/>
<dbReference type="OrthoDB" id="66120at2157"/>
<protein>
    <submittedName>
        <fullName evidence="2">Uncharacterized protein</fullName>
    </submittedName>
</protein>
<keyword evidence="3" id="KW-1185">Reference proteome</keyword>
<sequence length="66" mass="7380">MAKKSAKKTSLVGPAIEKNGPKTRQGKINRMMTGDGRRNYNNLSLEERMNLMMGIAPTSKKKKSKK</sequence>
<comment type="caution">
    <text evidence="2">The sequence shown here is derived from an EMBL/GenBank/DDBJ whole genome shotgun (WGS) entry which is preliminary data.</text>
</comment>
<reference evidence="2 3" key="1">
    <citation type="submission" date="2016-10" db="EMBL/GenBank/DDBJ databases">
        <authorList>
            <person name="Varghese N."/>
            <person name="Submissions S."/>
        </authorList>
    </citation>
    <scope>NUCLEOTIDE SEQUENCE [LARGE SCALE GENOMIC DNA]</scope>
    <source>
        <strain evidence="2 3">PL 12/M</strain>
    </source>
</reference>
<feature type="region of interest" description="Disordered" evidence="1">
    <location>
        <begin position="1"/>
        <end position="40"/>
    </location>
</feature>
<dbReference type="AlphaFoldDB" id="A0A7Z7FF71"/>
<gene>
    <name evidence="2" type="ORF">SAMN04488589_2280</name>
</gene>
<evidence type="ECO:0000256" key="1">
    <source>
        <dbReference type="SAM" id="MobiDB-lite"/>
    </source>
</evidence>
<evidence type="ECO:0000313" key="3">
    <source>
        <dbReference type="Proteomes" id="UP000199259"/>
    </source>
</evidence>
<evidence type="ECO:0000313" key="2">
    <source>
        <dbReference type="EMBL" id="SDG15091.1"/>
    </source>
</evidence>